<dbReference type="PANTHER" id="PTHR24408">
    <property type="entry name" value="ZINC FINGER PROTEIN"/>
    <property type="match status" value="1"/>
</dbReference>
<feature type="domain" description="C2H2-type" evidence="8">
    <location>
        <begin position="307"/>
        <end position="330"/>
    </location>
</feature>
<feature type="compositionally biased region" description="Polar residues" evidence="7">
    <location>
        <begin position="80"/>
        <end position="95"/>
    </location>
</feature>
<accession>A0AAV4A4Q7</accession>
<organism evidence="9 10">
    <name type="scientific">Plakobranchus ocellatus</name>
    <dbReference type="NCBI Taxonomy" id="259542"/>
    <lineage>
        <taxon>Eukaryota</taxon>
        <taxon>Metazoa</taxon>
        <taxon>Spiralia</taxon>
        <taxon>Lophotrochozoa</taxon>
        <taxon>Mollusca</taxon>
        <taxon>Gastropoda</taxon>
        <taxon>Heterobranchia</taxon>
        <taxon>Euthyneura</taxon>
        <taxon>Panpulmonata</taxon>
        <taxon>Sacoglossa</taxon>
        <taxon>Placobranchoidea</taxon>
        <taxon>Plakobranchidae</taxon>
        <taxon>Plakobranchus</taxon>
    </lineage>
</organism>
<keyword evidence="4" id="KW-0862">Zinc</keyword>
<gene>
    <name evidence="9" type="ORF">PoB_002812300</name>
</gene>
<evidence type="ECO:0000256" key="3">
    <source>
        <dbReference type="ARBA" id="ARBA00022771"/>
    </source>
</evidence>
<dbReference type="GO" id="GO:0000981">
    <property type="term" value="F:DNA-binding transcription factor activity, RNA polymerase II-specific"/>
    <property type="evidence" value="ECO:0007669"/>
    <property type="project" value="TreeGrafter"/>
</dbReference>
<dbReference type="GO" id="GO:0043565">
    <property type="term" value="F:sequence-specific DNA binding"/>
    <property type="evidence" value="ECO:0007669"/>
    <property type="project" value="TreeGrafter"/>
</dbReference>
<dbReference type="PROSITE" id="PS00028">
    <property type="entry name" value="ZINC_FINGER_C2H2_1"/>
    <property type="match status" value="1"/>
</dbReference>
<dbReference type="EMBL" id="BLXT01003529">
    <property type="protein sequence ID" value="GFO01618.1"/>
    <property type="molecule type" value="Genomic_DNA"/>
</dbReference>
<protein>
    <submittedName>
        <fullName evidence="9">Zinc finger protein 484-like</fullName>
    </submittedName>
</protein>
<evidence type="ECO:0000256" key="6">
    <source>
        <dbReference type="SAM" id="Coils"/>
    </source>
</evidence>
<feature type="compositionally biased region" description="Acidic residues" evidence="7">
    <location>
        <begin position="476"/>
        <end position="487"/>
    </location>
</feature>
<name>A0AAV4A4Q7_9GAST</name>
<feature type="coiled-coil region" evidence="6">
    <location>
        <begin position="339"/>
        <end position="366"/>
    </location>
</feature>
<dbReference type="PROSITE" id="PS50157">
    <property type="entry name" value="ZINC_FINGER_C2H2_2"/>
    <property type="match status" value="2"/>
</dbReference>
<keyword evidence="1" id="KW-0479">Metal-binding</keyword>
<dbReference type="Pfam" id="PF00096">
    <property type="entry name" value="zf-C2H2"/>
    <property type="match status" value="2"/>
</dbReference>
<evidence type="ECO:0000256" key="1">
    <source>
        <dbReference type="ARBA" id="ARBA00022723"/>
    </source>
</evidence>
<dbReference type="PANTHER" id="PTHR24408:SF64">
    <property type="entry name" value="LINKING IMMUNITY AND METABOLISM-RELATED"/>
    <property type="match status" value="1"/>
</dbReference>
<keyword evidence="6" id="KW-0175">Coiled coil</keyword>
<evidence type="ECO:0000256" key="4">
    <source>
        <dbReference type="ARBA" id="ARBA00022833"/>
    </source>
</evidence>
<evidence type="ECO:0000256" key="5">
    <source>
        <dbReference type="PROSITE-ProRule" id="PRU00042"/>
    </source>
</evidence>
<feature type="region of interest" description="Disordered" evidence="7">
    <location>
        <begin position="450"/>
        <end position="487"/>
    </location>
</feature>
<dbReference type="AlphaFoldDB" id="A0AAV4A4Q7"/>
<feature type="non-terminal residue" evidence="9">
    <location>
        <position position="487"/>
    </location>
</feature>
<dbReference type="InterPro" id="IPR013087">
    <property type="entry name" value="Znf_C2H2_type"/>
</dbReference>
<dbReference type="Pfam" id="PF13909">
    <property type="entry name" value="zf-H2C2_5"/>
    <property type="match status" value="1"/>
</dbReference>
<sequence>MAAAAAASSAVRAAAMSQAAASSTAGHVTSPYPTHLVPRPMFQGLPLSSGAAAANTTAVPGRGINSLGDALALRRGLGLNDSSGNTSTNSAVPSCSKTPHAPPSPLPSTLSSTTPKMSTSSDMAMALQPFPLGAPPAGLSSSLGGPPPAPHPALLLPGRPFLQVPPLDEEQLRYLSLAQIQAANQAHLAGEVAKLKQQPSSPFLTRNYLELAMLVCNTFRGKLFPCPHCRYVTDRRNNLKRHVATMHQACDKQLECCGVRFSTKASLREHITIFHHNGYSCPFCGRRFCRKALLKRHLSVHSGQKDYTCPSCDYATSHKSNLERHKRIHARLHLMGADASGLAADIDEEEIRRMEEEEEEEDRRRRRQAASMMMMLDEDDDDVPEIDDVERTNDYHHRHKSDESTLGQSPEIAKSGSSPWSPQHLLMNDHFKHLRHKESIMGSCKAVEANLCASPSRKDVENDRKPRDIENKEDNKEEDDDCDIDID</sequence>
<dbReference type="InterPro" id="IPR036236">
    <property type="entry name" value="Znf_C2H2_sf"/>
</dbReference>
<dbReference type="GO" id="GO:0008270">
    <property type="term" value="F:zinc ion binding"/>
    <property type="evidence" value="ECO:0007669"/>
    <property type="project" value="UniProtKB-KW"/>
</dbReference>
<dbReference type="SUPFAM" id="SSF57667">
    <property type="entry name" value="beta-beta-alpha zinc fingers"/>
    <property type="match status" value="2"/>
</dbReference>
<keyword evidence="3 5" id="KW-0863">Zinc-finger</keyword>
<dbReference type="Proteomes" id="UP000735302">
    <property type="component" value="Unassembled WGS sequence"/>
</dbReference>
<feature type="domain" description="C2H2-type" evidence="8">
    <location>
        <begin position="279"/>
        <end position="306"/>
    </location>
</feature>
<evidence type="ECO:0000313" key="9">
    <source>
        <dbReference type="EMBL" id="GFO01618.1"/>
    </source>
</evidence>
<dbReference type="SMART" id="SM00355">
    <property type="entry name" value="ZnF_C2H2"/>
    <property type="match status" value="4"/>
</dbReference>
<dbReference type="GO" id="GO:0005634">
    <property type="term" value="C:nucleus"/>
    <property type="evidence" value="ECO:0007669"/>
    <property type="project" value="TreeGrafter"/>
</dbReference>
<keyword evidence="2" id="KW-0677">Repeat</keyword>
<dbReference type="GO" id="GO:0005694">
    <property type="term" value="C:chromosome"/>
    <property type="evidence" value="ECO:0007669"/>
    <property type="project" value="UniProtKB-ARBA"/>
</dbReference>
<feature type="compositionally biased region" description="Basic and acidic residues" evidence="7">
    <location>
        <begin position="456"/>
        <end position="475"/>
    </location>
</feature>
<feature type="region of interest" description="Disordered" evidence="7">
    <location>
        <begin position="396"/>
        <end position="424"/>
    </location>
</feature>
<feature type="compositionally biased region" description="Low complexity" evidence="7">
    <location>
        <begin position="107"/>
        <end position="120"/>
    </location>
</feature>
<evidence type="ECO:0000256" key="7">
    <source>
        <dbReference type="SAM" id="MobiDB-lite"/>
    </source>
</evidence>
<evidence type="ECO:0000313" key="10">
    <source>
        <dbReference type="Proteomes" id="UP000735302"/>
    </source>
</evidence>
<evidence type="ECO:0000259" key="8">
    <source>
        <dbReference type="PROSITE" id="PS50157"/>
    </source>
</evidence>
<dbReference type="Gene3D" id="3.30.160.60">
    <property type="entry name" value="Classic Zinc Finger"/>
    <property type="match status" value="3"/>
</dbReference>
<proteinExistence type="predicted"/>
<dbReference type="GO" id="GO:0045893">
    <property type="term" value="P:positive regulation of DNA-templated transcription"/>
    <property type="evidence" value="ECO:0007669"/>
    <property type="project" value="UniProtKB-ARBA"/>
</dbReference>
<comment type="caution">
    <text evidence="9">The sequence shown here is derived from an EMBL/GenBank/DDBJ whole genome shotgun (WGS) entry which is preliminary data.</text>
</comment>
<keyword evidence="10" id="KW-1185">Reference proteome</keyword>
<reference evidence="9 10" key="1">
    <citation type="journal article" date="2021" name="Elife">
        <title>Chloroplast acquisition without the gene transfer in kleptoplastic sea slugs, Plakobranchus ocellatus.</title>
        <authorList>
            <person name="Maeda T."/>
            <person name="Takahashi S."/>
            <person name="Yoshida T."/>
            <person name="Shimamura S."/>
            <person name="Takaki Y."/>
            <person name="Nagai Y."/>
            <person name="Toyoda A."/>
            <person name="Suzuki Y."/>
            <person name="Arimoto A."/>
            <person name="Ishii H."/>
            <person name="Satoh N."/>
            <person name="Nishiyama T."/>
            <person name="Hasebe M."/>
            <person name="Maruyama T."/>
            <person name="Minagawa J."/>
            <person name="Obokata J."/>
            <person name="Shigenobu S."/>
        </authorList>
    </citation>
    <scope>NUCLEOTIDE SEQUENCE [LARGE SCALE GENOMIC DNA]</scope>
</reference>
<evidence type="ECO:0000256" key="2">
    <source>
        <dbReference type="ARBA" id="ARBA00022737"/>
    </source>
</evidence>
<feature type="region of interest" description="Disordered" evidence="7">
    <location>
        <begin position="80"/>
        <end position="120"/>
    </location>
</feature>
<dbReference type="FunFam" id="3.30.160.60:FF:001732">
    <property type="entry name" value="Zgc:162936"/>
    <property type="match status" value="1"/>
</dbReference>